<accession>A0A811KW85</accession>
<sequence>MANMYRIQPVLEDLVVKPNVSMYHIESIHGEVQIPSSNSVQSTSEDPVKDLERRQLELIRNLNEFSKTLDQYLSSDVSKLRSDVSKLSVQEGNATKAGGKVDKKAAKKEARNNNKSLAKEKKTPETRSESLLTLVHPPNSSTFNIKPNVEDPKVTIHDYKTTLPTDFEGVLECQVADIKWLNSLMKLGNLRGIAIGPRAKGKGTIHFKTTKGTVQLSGVSTFPITGRVSVWKALGTLLRVYDVLDGVSALETHEWLTLADSFLKNQISFDDFYRPINRRLSEVDYLASRSSLLLPDLLLKDLVNGHVVANNTELWINRVTSSL</sequence>
<protein>
    <submittedName>
        <fullName evidence="2">Uncharacterized protein</fullName>
    </submittedName>
</protein>
<dbReference type="EMBL" id="CAJFDH010000004">
    <property type="protein sequence ID" value="CAD5219142.1"/>
    <property type="molecule type" value="Genomic_DNA"/>
</dbReference>
<reference evidence="2" key="1">
    <citation type="submission" date="2020-09" db="EMBL/GenBank/DDBJ databases">
        <authorList>
            <person name="Kikuchi T."/>
        </authorList>
    </citation>
    <scope>NUCLEOTIDE SEQUENCE</scope>
    <source>
        <strain evidence="2">SH1</strain>
    </source>
</reference>
<dbReference type="Proteomes" id="UP000783686">
    <property type="component" value="Unassembled WGS sequence"/>
</dbReference>
<dbReference type="Proteomes" id="UP000614601">
    <property type="component" value="Unassembled WGS sequence"/>
</dbReference>
<proteinExistence type="predicted"/>
<evidence type="ECO:0000313" key="2">
    <source>
        <dbReference type="EMBL" id="CAD5219142.1"/>
    </source>
</evidence>
<dbReference type="OrthoDB" id="5860472at2759"/>
<comment type="caution">
    <text evidence="2">The sequence shown here is derived from an EMBL/GenBank/DDBJ whole genome shotgun (WGS) entry which is preliminary data.</text>
</comment>
<gene>
    <name evidence="2" type="ORF">BOKJ2_LOCUS8296</name>
</gene>
<name>A0A811KW85_9BILA</name>
<evidence type="ECO:0000256" key="1">
    <source>
        <dbReference type="SAM" id="MobiDB-lite"/>
    </source>
</evidence>
<feature type="compositionally biased region" description="Basic and acidic residues" evidence="1">
    <location>
        <begin position="99"/>
        <end position="128"/>
    </location>
</feature>
<dbReference type="AlphaFoldDB" id="A0A811KW85"/>
<dbReference type="EMBL" id="CAJFCW020000004">
    <property type="protein sequence ID" value="CAG9112351.1"/>
    <property type="molecule type" value="Genomic_DNA"/>
</dbReference>
<organism evidence="2 3">
    <name type="scientific">Bursaphelenchus okinawaensis</name>
    <dbReference type="NCBI Taxonomy" id="465554"/>
    <lineage>
        <taxon>Eukaryota</taxon>
        <taxon>Metazoa</taxon>
        <taxon>Ecdysozoa</taxon>
        <taxon>Nematoda</taxon>
        <taxon>Chromadorea</taxon>
        <taxon>Rhabditida</taxon>
        <taxon>Tylenchina</taxon>
        <taxon>Tylenchomorpha</taxon>
        <taxon>Aphelenchoidea</taxon>
        <taxon>Aphelenchoididae</taxon>
        <taxon>Bursaphelenchus</taxon>
    </lineage>
</organism>
<evidence type="ECO:0000313" key="3">
    <source>
        <dbReference type="Proteomes" id="UP000614601"/>
    </source>
</evidence>
<keyword evidence="3" id="KW-1185">Reference proteome</keyword>
<feature type="region of interest" description="Disordered" evidence="1">
    <location>
        <begin position="94"/>
        <end position="137"/>
    </location>
</feature>